<keyword evidence="4 8" id="KW-1133">Transmembrane helix</keyword>
<name>A0AB40B690_DIOCR</name>
<keyword evidence="10" id="KW-1185">Reference proteome</keyword>
<evidence type="ECO:0000256" key="2">
    <source>
        <dbReference type="ARBA" id="ARBA00022692"/>
    </source>
</evidence>
<dbReference type="GeneID" id="120259261"/>
<dbReference type="Pfam" id="PF13962">
    <property type="entry name" value="PGG"/>
    <property type="match status" value="1"/>
</dbReference>
<gene>
    <name evidence="11" type="primary">LOC120259261</name>
</gene>
<evidence type="ECO:0000256" key="1">
    <source>
        <dbReference type="ARBA" id="ARBA00004141"/>
    </source>
</evidence>
<feature type="repeat" description="ANK" evidence="7">
    <location>
        <begin position="138"/>
        <end position="170"/>
    </location>
</feature>
<comment type="subcellular location">
    <subcellularLocation>
        <location evidence="1">Membrane</location>
        <topology evidence="1">Multi-pass membrane protein</topology>
    </subcellularLocation>
</comment>
<dbReference type="InterPro" id="IPR002110">
    <property type="entry name" value="Ankyrin_rpt"/>
</dbReference>
<dbReference type="Gene3D" id="1.25.40.20">
    <property type="entry name" value="Ankyrin repeat-containing domain"/>
    <property type="match status" value="2"/>
</dbReference>
<evidence type="ECO:0000259" key="9">
    <source>
        <dbReference type="Pfam" id="PF13962"/>
    </source>
</evidence>
<keyword evidence="5 7" id="KW-0040">ANK repeat</keyword>
<dbReference type="PANTHER" id="PTHR24186">
    <property type="entry name" value="PROTEIN PHOSPHATASE 1 REGULATORY SUBUNIT"/>
    <property type="match status" value="1"/>
</dbReference>
<reference evidence="11" key="1">
    <citation type="submission" date="2025-08" db="UniProtKB">
        <authorList>
            <consortium name="RefSeq"/>
        </authorList>
    </citation>
    <scope>IDENTIFICATION</scope>
</reference>
<evidence type="ECO:0000256" key="6">
    <source>
        <dbReference type="ARBA" id="ARBA00023136"/>
    </source>
</evidence>
<dbReference type="RefSeq" id="XP_039122768.1">
    <property type="nucleotide sequence ID" value="XM_039266834.1"/>
</dbReference>
<dbReference type="AlphaFoldDB" id="A0AB40B690"/>
<dbReference type="InterPro" id="IPR036770">
    <property type="entry name" value="Ankyrin_rpt-contain_sf"/>
</dbReference>
<feature type="repeat" description="ANK" evidence="7">
    <location>
        <begin position="241"/>
        <end position="274"/>
    </location>
</feature>
<dbReference type="GO" id="GO:0005886">
    <property type="term" value="C:plasma membrane"/>
    <property type="evidence" value="ECO:0007669"/>
    <property type="project" value="TreeGrafter"/>
</dbReference>
<dbReference type="Pfam" id="PF12796">
    <property type="entry name" value="Ank_2"/>
    <property type="match status" value="3"/>
</dbReference>
<feature type="repeat" description="ANK" evidence="7">
    <location>
        <begin position="172"/>
        <end position="204"/>
    </location>
</feature>
<evidence type="ECO:0000256" key="5">
    <source>
        <dbReference type="ARBA" id="ARBA00023043"/>
    </source>
</evidence>
<feature type="transmembrane region" description="Helical" evidence="8">
    <location>
        <begin position="403"/>
        <end position="425"/>
    </location>
</feature>
<keyword evidence="3" id="KW-0677">Repeat</keyword>
<dbReference type="SUPFAM" id="SSF48403">
    <property type="entry name" value="Ankyrin repeat"/>
    <property type="match status" value="1"/>
</dbReference>
<feature type="repeat" description="ANK" evidence="7">
    <location>
        <begin position="69"/>
        <end position="91"/>
    </location>
</feature>
<protein>
    <submittedName>
        <fullName evidence="11">Ankyrin repeat-containing protein At5g02620-like</fullName>
    </submittedName>
</protein>
<evidence type="ECO:0000313" key="10">
    <source>
        <dbReference type="Proteomes" id="UP001515500"/>
    </source>
</evidence>
<feature type="transmembrane region" description="Helical" evidence="8">
    <location>
        <begin position="363"/>
        <end position="383"/>
    </location>
</feature>
<sequence>MEKQQSFRIAALEKLQSFREKKPKDNICKRGDTQLHLAARAGNTALAERTISECKESQLKDLVSKQNQDGETALYVAAESGHVEVVCEILKVSDMQAAAIKANNSFDALHIAAKQSHAGVIKELLSSFPPLAMTTNIGNSTALDTAAAQGHIDVVNLLLETDASLAKIARNNGKTVLHSAARMGHVEVVKTLLSKDPGLGMRTDKKGQAPIHMAVKGYNVEMIMELLKPDPSSVINLEDNKGNTPLHIATRKGRPEVLRALLSVESIDVNAVNRAGETALGIAERISNEEAATILRAAGAVVVKHTAPVTAKQLKQTVSDIKHGVQSQLRQTRQTGLRVQKIRKRLQKLHISGLNNAINSNTVVAVLIATVAFAAIFTVPGQYVEDPTDGYTLGEAYIATDPAFTVFLVFDSLALFISLAVVVVQTSLIVIQQKAKTLMVFVMNKLMWISCLFISIAFVALTFIVVGRNGWWLSWCTLAIGTSIMLTTMGSMCYCIIIHRIEEKNLRNITRTSRSRSKSFTLSVASDSEILNNEYKKIYAI</sequence>
<feature type="transmembrane region" description="Helical" evidence="8">
    <location>
        <begin position="446"/>
        <end position="466"/>
    </location>
</feature>
<dbReference type="PROSITE" id="PS50088">
    <property type="entry name" value="ANK_REPEAT"/>
    <property type="match status" value="4"/>
</dbReference>
<dbReference type="SMART" id="SM00248">
    <property type="entry name" value="ANK"/>
    <property type="match status" value="7"/>
</dbReference>
<dbReference type="PANTHER" id="PTHR24186:SF8">
    <property type="entry name" value="ANKYRIN REPEAT FAMILY PROTEIN"/>
    <property type="match status" value="1"/>
</dbReference>
<feature type="domain" description="PGG" evidence="9">
    <location>
        <begin position="353"/>
        <end position="464"/>
    </location>
</feature>
<evidence type="ECO:0000313" key="11">
    <source>
        <dbReference type="RefSeq" id="XP_039122768.1"/>
    </source>
</evidence>
<evidence type="ECO:0000256" key="8">
    <source>
        <dbReference type="SAM" id="Phobius"/>
    </source>
</evidence>
<evidence type="ECO:0000256" key="7">
    <source>
        <dbReference type="PROSITE-ProRule" id="PRU00023"/>
    </source>
</evidence>
<organism evidence="10 11">
    <name type="scientific">Dioscorea cayennensis subsp. rotundata</name>
    <name type="common">White Guinea yam</name>
    <name type="synonym">Dioscorea rotundata</name>
    <dbReference type="NCBI Taxonomy" id="55577"/>
    <lineage>
        <taxon>Eukaryota</taxon>
        <taxon>Viridiplantae</taxon>
        <taxon>Streptophyta</taxon>
        <taxon>Embryophyta</taxon>
        <taxon>Tracheophyta</taxon>
        <taxon>Spermatophyta</taxon>
        <taxon>Magnoliopsida</taxon>
        <taxon>Liliopsida</taxon>
        <taxon>Dioscoreales</taxon>
        <taxon>Dioscoreaceae</taxon>
        <taxon>Dioscorea</taxon>
    </lineage>
</organism>
<accession>A0AB40B690</accession>
<proteinExistence type="predicted"/>
<dbReference type="Proteomes" id="UP001515500">
    <property type="component" value="Chromosome 4"/>
</dbReference>
<evidence type="ECO:0000256" key="4">
    <source>
        <dbReference type="ARBA" id="ARBA00022989"/>
    </source>
</evidence>
<keyword evidence="2 8" id="KW-0812">Transmembrane</keyword>
<feature type="transmembrane region" description="Helical" evidence="8">
    <location>
        <begin position="472"/>
        <end position="497"/>
    </location>
</feature>
<dbReference type="InterPro" id="IPR026961">
    <property type="entry name" value="PGG_dom"/>
</dbReference>
<keyword evidence="6 8" id="KW-0472">Membrane</keyword>
<dbReference type="PROSITE" id="PS50297">
    <property type="entry name" value="ANK_REP_REGION"/>
    <property type="match status" value="4"/>
</dbReference>
<evidence type="ECO:0000256" key="3">
    <source>
        <dbReference type="ARBA" id="ARBA00022737"/>
    </source>
</evidence>